<keyword evidence="4" id="KW-1185">Reference proteome</keyword>
<dbReference type="InParanoid" id="A0A165MM21"/>
<evidence type="ECO:0000256" key="2">
    <source>
        <dbReference type="SAM" id="Phobius"/>
    </source>
</evidence>
<keyword evidence="2" id="KW-1133">Transmembrane helix</keyword>
<evidence type="ECO:0000256" key="1">
    <source>
        <dbReference type="SAM" id="MobiDB-lite"/>
    </source>
</evidence>
<organism evidence="3 4">
    <name type="scientific">Neolentinus lepideus HHB14362 ss-1</name>
    <dbReference type="NCBI Taxonomy" id="1314782"/>
    <lineage>
        <taxon>Eukaryota</taxon>
        <taxon>Fungi</taxon>
        <taxon>Dikarya</taxon>
        <taxon>Basidiomycota</taxon>
        <taxon>Agaricomycotina</taxon>
        <taxon>Agaricomycetes</taxon>
        <taxon>Gloeophyllales</taxon>
        <taxon>Gloeophyllaceae</taxon>
        <taxon>Neolentinus</taxon>
    </lineage>
</organism>
<proteinExistence type="predicted"/>
<feature type="transmembrane region" description="Helical" evidence="2">
    <location>
        <begin position="12"/>
        <end position="32"/>
    </location>
</feature>
<dbReference type="Proteomes" id="UP000076761">
    <property type="component" value="Unassembled WGS sequence"/>
</dbReference>
<sequence length="109" mass="12129">MPNHPSVLCRSRVLLDCCVDFFASALSIHVVWTAGTYLLTLLIDGRLIFNVFVVHLELLCQPFYKASLTSFYYLRILPIPDTPRSTRSAPAEPGFVGVPPSSEDTSVTR</sequence>
<name>A0A165MM21_9AGAM</name>
<evidence type="ECO:0000313" key="4">
    <source>
        <dbReference type="Proteomes" id="UP000076761"/>
    </source>
</evidence>
<reference evidence="3 4" key="1">
    <citation type="journal article" date="2016" name="Mol. Biol. Evol.">
        <title>Comparative Genomics of Early-Diverging Mushroom-Forming Fungi Provides Insights into the Origins of Lignocellulose Decay Capabilities.</title>
        <authorList>
            <person name="Nagy L.G."/>
            <person name="Riley R."/>
            <person name="Tritt A."/>
            <person name="Adam C."/>
            <person name="Daum C."/>
            <person name="Floudas D."/>
            <person name="Sun H."/>
            <person name="Yadav J.S."/>
            <person name="Pangilinan J."/>
            <person name="Larsson K.H."/>
            <person name="Matsuura K."/>
            <person name="Barry K."/>
            <person name="Labutti K."/>
            <person name="Kuo R."/>
            <person name="Ohm R.A."/>
            <person name="Bhattacharya S.S."/>
            <person name="Shirouzu T."/>
            <person name="Yoshinaga Y."/>
            <person name="Martin F.M."/>
            <person name="Grigoriev I.V."/>
            <person name="Hibbett D.S."/>
        </authorList>
    </citation>
    <scope>NUCLEOTIDE SEQUENCE [LARGE SCALE GENOMIC DNA]</scope>
    <source>
        <strain evidence="3 4">HHB14362 ss-1</strain>
    </source>
</reference>
<feature type="region of interest" description="Disordered" evidence="1">
    <location>
        <begin position="84"/>
        <end position="109"/>
    </location>
</feature>
<gene>
    <name evidence="3" type="ORF">NEOLEDRAFT_152660</name>
</gene>
<protein>
    <submittedName>
        <fullName evidence="3">Uncharacterized protein</fullName>
    </submittedName>
</protein>
<dbReference type="AlphaFoldDB" id="A0A165MM21"/>
<accession>A0A165MM21</accession>
<keyword evidence="2" id="KW-0812">Transmembrane</keyword>
<keyword evidence="2" id="KW-0472">Membrane</keyword>
<evidence type="ECO:0000313" key="3">
    <source>
        <dbReference type="EMBL" id="KZT18510.1"/>
    </source>
</evidence>
<dbReference type="EMBL" id="KV425676">
    <property type="protein sequence ID" value="KZT18510.1"/>
    <property type="molecule type" value="Genomic_DNA"/>
</dbReference>